<accession>A0AAD7BI58</accession>
<feature type="compositionally biased region" description="Basic residues" evidence="1">
    <location>
        <begin position="23"/>
        <end position="32"/>
    </location>
</feature>
<protein>
    <submittedName>
        <fullName evidence="2">Uncharacterized protein</fullName>
    </submittedName>
</protein>
<gene>
    <name evidence="2" type="ORF">B0H17DRAFT_1219354</name>
</gene>
<dbReference type="AlphaFoldDB" id="A0AAD7BI58"/>
<evidence type="ECO:0000313" key="3">
    <source>
        <dbReference type="Proteomes" id="UP001221757"/>
    </source>
</evidence>
<evidence type="ECO:0000313" key="2">
    <source>
        <dbReference type="EMBL" id="KAJ7621678.1"/>
    </source>
</evidence>
<name>A0AAD7BI58_MYCRO</name>
<evidence type="ECO:0000256" key="1">
    <source>
        <dbReference type="SAM" id="MobiDB-lite"/>
    </source>
</evidence>
<dbReference type="Proteomes" id="UP001221757">
    <property type="component" value="Unassembled WGS sequence"/>
</dbReference>
<comment type="caution">
    <text evidence="2">The sequence shown here is derived from an EMBL/GenBank/DDBJ whole genome shotgun (WGS) entry which is preliminary data.</text>
</comment>
<sequence length="584" mass="63047">MTVNKPELKCCTGARDRSLSTPQRKHAPKKLAPRLLLAPPSPHKALKTADGDFLQPQDRNERERASPLARKTAATSQAEPPSQLDEYAGESFVPSSLEGLTLGDIPPPRTNPRDASRSPTPARRVPLPRSSTPKPQTDVDDPMSGDDPMYVNPAHHAPAAPAPAAPAPAAPAPAAPAPALPLQPGGILQGPGGPPVPPVVVPFVCPSAAAFYQRAPRNRHLNPHLGFQTAQPAVRDNRDGVQPFQRNTGQYRKAVFPQEYLILGLEATQIPLVVNNPRILALVMALGGQLFFSLMPNLLSELDTAFSGIVSGQDEVKFYLPLPAHIQDSGSEKYAAPGVVFMEIADPAKFDEIRDLGTVAVIKEIAFHTHVIDPNVRSWHLGTFRVNSRQDKDGLIRGLCAAIYEQMHTDEETSQQIDLMTQAGDATIAERICLVADSLDGEFLDHEDPLITIYAEPGPGTSAEDAHLRTLIRKIRYTYGHHAYTPTCDGYGAVSRCVICQYDTHLTYICPFAHSTIPKWWGPPDQMSKLTEGPLMPRGTEGAEHLAGIVVPSAHAADAGAADEDVEVTEIISNPTVSSSSFKK</sequence>
<feature type="region of interest" description="Disordered" evidence="1">
    <location>
        <begin position="1"/>
        <end position="177"/>
    </location>
</feature>
<dbReference type="EMBL" id="JARKIE010000669">
    <property type="protein sequence ID" value="KAJ7621678.1"/>
    <property type="molecule type" value="Genomic_DNA"/>
</dbReference>
<feature type="compositionally biased region" description="Pro residues" evidence="1">
    <location>
        <begin position="160"/>
        <end position="177"/>
    </location>
</feature>
<proteinExistence type="predicted"/>
<organism evidence="2 3">
    <name type="scientific">Mycena rosella</name>
    <name type="common">Pink bonnet</name>
    <name type="synonym">Agaricus rosellus</name>
    <dbReference type="NCBI Taxonomy" id="1033263"/>
    <lineage>
        <taxon>Eukaryota</taxon>
        <taxon>Fungi</taxon>
        <taxon>Dikarya</taxon>
        <taxon>Basidiomycota</taxon>
        <taxon>Agaricomycotina</taxon>
        <taxon>Agaricomycetes</taxon>
        <taxon>Agaricomycetidae</taxon>
        <taxon>Agaricales</taxon>
        <taxon>Marasmiineae</taxon>
        <taxon>Mycenaceae</taxon>
        <taxon>Mycena</taxon>
    </lineage>
</organism>
<keyword evidence="3" id="KW-1185">Reference proteome</keyword>
<reference evidence="2" key="1">
    <citation type="submission" date="2023-03" db="EMBL/GenBank/DDBJ databases">
        <title>Massive genome expansion in bonnet fungi (Mycena s.s.) driven by repeated elements and novel gene families across ecological guilds.</title>
        <authorList>
            <consortium name="Lawrence Berkeley National Laboratory"/>
            <person name="Harder C.B."/>
            <person name="Miyauchi S."/>
            <person name="Viragh M."/>
            <person name="Kuo A."/>
            <person name="Thoen E."/>
            <person name="Andreopoulos B."/>
            <person name="Lu D."/>
            <person name="Skrede I."/>
            <person name="Drula E."/>
            <person name="Henrissat B."/>
            <person name="Morin E."/>
            <person name="Kohler A."/>
            <person name="Barry K."/>
            <person name="LaButti K."/>
            <person name="Morin E."/>
            <person name="Salamov A."/>
            <person name="Lipzen A."/>
            <person name="Mereny Z."/>
            <person name="Hegedus B."/>
            <person name="Baldrian P."/>
            <person name="Stursova M."/>
            <person name="Weitz H."/>
            <person name="Taylor A."/>
            <person name="Grigoriev I.V."/>
            <person name="Nagy L.G."/>
            <person name="Martin F."/>
            <person name="Kauserud H."/>
        </authorList>
    </citation>
    <scope>NUCLEOTIDE SEQUENCE</scope>
    <source>
        <strain evidence="2">CBHHK067</strain>
    </source>
</reference>